<dbReference type="Pfam" id="PF08241">
    <property type="entry name" value="Methyltransf_11"/>
    <property type="match status" value="1"/>
</dbReference>
<dbReference type="SUPFAM" id="SSF53335">
    <property type="entry name" value="S-adenosyl-L-methionine-dependent methyltransferases"/>
    <property type="match status" value="1"/>
</dbReference>
<dbReference type="OrthoDB" id="9787738at2"/>
<dbReference type="GO" id="GO:0032259">
    <property type="term" value="P:methylation"/>
    <property type="evidence" value="ECO:0007669"/>
    <property type="project" value="UniProtKB-KW"/>
</dbReference>
<keyword evidence="2" id="KW-0808">Transferase</keyword>
<comment type="caution">
    <text evidence="2">The sequence shown here is derived from an EMBL/GenBank/DDBJ whole genome shotgun (WGS) entry which is preliminary data.</text>
</comment>
<feature type="domain" description="Methyltransferase type 11" evidence="1">
    <location>
        <begin position="45"/>
        <end position="140"/>
    </location>
</feature>
<name>A0A2T1HPT1_9HYPH</name>
<keyword evidence="3" id="KW-1185">Reference proteome</keyword>
<dbReference type="Gene3D" id="3.40.50.150">
    <property type="entry name" value="Vaccinia Virus protein VP39"/>
    <property type="match status" value="1"/>
</dbReference>
<reference evidence="3" key="1">
    <citation type="submission" date="2018-03" db="EMBL/GenBank/DDBJ databases">
        <authorList>
            <person name="Sun L."/>
            <person name="Liu H."/>
            <person name="Chen W."/>
            <person name="Huang K."/>
            <person name="Liu W."/>
            <person name="Gao X."/>
        </authorList>
    </citation>
    <scope>NUCLEOTIDE SEQUENCE [LARGE SCALE GENOMIC DNA]</scope>
    <source>
        <strain evidence="3">SH9</strain>
    </source>
</reference>
<gene>
    <name evidence="2" type="ORF">SLNSH_17975</name>
</gene>
<dbReference type="AlphaFoldDB" id="A0A2T1HPT1"/>
<organism evidence="2 3">
    <name type="scientific">Alsobacter soli</name>
    <dbReference type="NCBI Taxonomy" id="2109933"/>
    <lineage>
        <taxon>Bacteria</taxon>
        <taxon>Pseudomonadati</taxon>
        <taxon>Pseudomonadota</taxon>
        <taxon>Alphaproteobacteria</taxon>
        <taxon>Hyphomicrobiales</taxon>
        <taxon>Alsobacteraceae</taxon>
        <taxon>Alsobacter</taxon>
    </lineage>
</organism>
<dbReference type="PANTHER" id="PTHR43591:SF24">
    <property type="entry name" value="2-METHOXY-6-POLYPRENYL-1,4-BENZOQUINOL METHYLASE, MITOCHONDRIAL"/>
    <property type="match status" value="1"/>
</dbReference>
<keyword evidence="2" id="KW-0489">Methyltransferase</keyword>
<evidence type="ECO:0000313" key="2">
    <source>
        <dbReference type="EMBL" id="PSC03672.1"/>
    </source>
</evidence>
<dbReference type="Proteomes" id="UP000239772">
    <property type="component" value="Unassembled WGS sequence"/>
</dbReference>
<protein>
    <submittedName>
        <fullName evidence="2">SAM-dependent methyltransferase</fullName>
    </submittedName>
</protein>
<evidence type="ECO:0000313" key="3">
    <source>
        <dbReference type="Proteomes" id="UP000239772"/>
    </source>
</evidence>
<dbReference type="GO" id="GO:0008757">
    <property type="term" value="F:S-adenosylmethionine-dependent methyltransferase activity"/>
    <property type="evidence" value="ECO:0007669"/>
    <property type="project" value="InterPro"/>
</dbReference>
<dbReference type="InterPro" id="IPR029063">
    <property type="entry name" value="SAM-dependent_MTases_sf"/>
</dbReference>
<evidence type="ECO:0000259" key="1">
    <source>
        <dbReference type="Pfam" id="PF08241"/>
    </source>
</evidence>
<dbReference type="EMBL" id="PVZS01000022">
    <property type="protein sequence ID" value="PSC03672.1"/>
    <property type="molecule type" value="Genomic_DNA"/>
</dbReference>
<proteinExistence type="predicted"/>
<dbReference type="PANTHER" id="PTHR43591">
    <property type="entry name" value="METHYLTRANSFERASE"/>
    <property type="match status" value="1"/>
</dbReference>
<dbReference type="InterPro" id="IPR013216">
    <property type="entry name" value="Methyltransf_11"/>
</dbReference>
<sequence>MSQADKAFTGSIPALYEKYLVPPLFKPHAEELVRKVAAVEPRRILELAAGTGVVTRLLAQNLPQSRIMATDLNEPMIALARSLCMADGVEWRQADAMSLPFPDGSFDAVLCQFGVMFFPDKHVAFGEARRVLAPTGRVFFNVWERLETNPYAEVITSVLGEMFPDDPPLFLARLPYGYHDVDSIRRMLQEAGFDRIEAERVEKAGPSPSASDVATGFCQGTPLRNEIEARDASRLDEATRATAAALAARFGEGPLTEPTAAILVTAQRA</sequence>
<dbReference type="RefSeq" id="WP_106338398.1">
    <property type="nucleotide sequence ID" value="NZ_PVZS01000022.1"/>
</dbReference>
<accession>A0A2T1HPT1</accession>
<dbReference type="CDD" id="cd02440">
    <property type="entry name" value="AdoMet_MTases"/>
    <property type="match status" value="1"/>
</dbReference>